<feature type="region of interest" description="Disordered" evidence="2">
    <location>
        <begin position="427"/>
        <end position="454"/>
    </location>
</feature>
<evidence type="ECO:0000313" key="5">
    <source>
        <dbReference type="Proteomes" id="UP001302745"/>
    </source>
</evidence>
<dbReference type="InterPro" id="IPR056884">
    <property type="entry name" value="NPHP3-like_N"/>
</dbReference>
<feature type="compositionally biased region" description="Acidic residues" evidence="2">
    <location>
        <begin position="996"/>
        <end position="1009"/>
    </location>
</feature>
<keyword evidence="5" id="KW-1185">Reference proteome</keyword>
<feature type="region of interest" description="Disordered" evidence="2">
    <location>
        <begin position="738"/>
        <end position="783"/>
    </location>
</feature>
<dbReference type="AlphaFoldDB" id="A0AAN6VQG8"/>
<dbReference type="Gene3D" id="3.40.50.300">
    <property type="entry name" value="P-loop containing nucleotide triphosphate hydrolases"/>
    <property type="match status" value="1"/>
</dbReference>
<evidence type="ECO:0000256" key="2">
    <source>
        <dbReference type="SAM" id="MobiDB-lite"/>
    </source>
</evidence>
<dbReference type="Pfam" id="PF24883">
    <property type="entry name" value="NPHP3_N"/>
    <property type="match status" value="1"/>
</dbReference>
<dbReference type="SUPFAM" id="SSF53474">
    <property type="entry name" value="alpha/beta-Hydrolases"/>
    <property type="match status" value="1"/>
</dbReference>
<feature type="compositionally biased region" description="Basic and acidic residues" evidence="2">
    <location>
        <begin position="439"/>
        <end position="454"/>
    </location>
</feature>
<dbReference type="InterPro" id="IPR027417">
    <property type="entry name" value="P-loop_NTPase"/>
</dbReference>
<organism evidence="4 5">
    <name type="scientific">Chaetomidium leptoderma</name>
    <dbReference type="NCBI Taxonomy" id="669021"/>
    <lineage>
        <taxon>Eukaryota</taxon>
        <taxon>Fungi</taxon>
        <taxon>Dikarya</taxon>
        <taxon>Ascomycota</taxon>
        <taxon>Pezizomycotina</taxon>
        <taxon>Sordariomycetes</taxon>
        <taxon>Sordariomycetidae</taxon>
        <taxon>Sordariales</taxon>
        <taxon>Chaetomiaceae</taxon>
        <taxon>Chaetomidium</taxon>
    </lineage>
</organism>
<feature type="compositionally biased region" description="Basic and acidic residues" evidence="2">
    <location>
        <begin position="750"/>
        <end position="760"/>
    </location>
</feature>
<evidence type="ECO:0000259" key="3">
    <source>
        <dbReference type="Pfam" id="PF24883"/>
    </source>
</evidence>
<name>A0AAN6VQG8_9PEZI</name>
<feature type="region of interest" description="Disordered" evidence="2">
    <location>
        <begin position="634"/>
        <end position="673"/>
    </location>
</feature>
<accession>A0AAN6VQG8</accession>
<evidence type="ECO:0000313" key="4">
    <source>
        <dbReference type="EMBL" id="KAK4155684.1"/>
    </source>
</evidence>
<proteinExistence type="predicted"/>
<sequence length="1063" mass="120396">MTFGYNSTRYFSRSEADVRDFASGLLVALKSKRRGRGERKRPIIFLCHSLGGLVFKQAVILAHEQNDHYSVILDNIHGVAFFGTPHRGSDLAFWDRIGTSLSHIGTLGYLGNSKMSKSLKVNAKMLKDITDSFAHRGGKFGIRTFYETERMTGLNGRVVEQQSATLGWPNELAIAAAANHTNLVKFPSSSNQRYQDAVFAISELVGDPLEDDDAPFSLSEERCMRDLNSDYGNHLDQVDDPVPGTCEWVISHETWSQWHMSRKSALLWITADAGCGKSVTAKFLVNHLLSLPNFCQTKNICYFFFKEGLEDQDNASAAVSAVLHQMCASQRRLIKHVMAKFTSMPKRAFNRCSSLWSVLMTVLEDPKMQDMAWILDGLDECEPKSLDELLEGLVAYIDSNSTSDPRMPITRLKVILLSRPHNKIQQTLRLGGEEEEDEANGHGKERTGKPSDNRNRFRLIAEEQTKAMGKDIARFVRFKISEFGETSELLAGMLASLEERLISGADYTFLWISLVIKLVEDARVDGISMTQLESILNTTHLDDVYERLLSGKPLPLKGRKALMLVLAAVRPLSVREMCPAIEVHQDHVPRAEGDAATRARLADYALDLRLGERARVQAGRPGESNQAMYSELRRKMEAAASQPKSVPGETNSIPAKAKDSNAASASVTSPSTVRGLNELGKLLHKPFANHLRQICGHFLRIRGGKVYLVHQTAREFLLTRSGFIDLDAFDVWVAPSLNDPPLESQGRRQGRGDHGEDRRTTAARPTTHKQLTPRQPHQPKRHWRHSIRLKDANRLLLRTCADYLGLFQFDDAHTQNTTRWTGKTVTEHLMKIRNDPPRAFFKYAAFHWIDHYRPVRQELEFSYDHLLNPGSALFKIWSIVHRSWVPDEERSALEAGGVHIGRIKGEDAEKVWRTGNEFYLSLQTADLKGMERVGWLDDRAWLEDWELVDKKKVAEQFEAVLDHFNFSYGKEMELYDKEFLAGDKWWKKHKERDQSGEDLEDEVNEDGEENGGSGFDVGQIPDRVQFYRRQRRAVVMERLGEMSNPLSPMKGNPTALDFGMFSL</sequence>
<gene>
    <name evidence="4" type="ORF">C8A00DRAFT_41698</name>
</gene>
<dbReference type="InterPro" id="IPR029058">
    <property type="entry name" value="AB_hydrolase_fold"/>
</dbReference>
<reference evidence="4" key="2">
    <citation type="submission" date="2023-05" db="EMBL/GenBank/DDBJ databases">
        <authorList>
            <consortium name="Lawrence Berkeley National Laboratory"/>
            <person name="Steindorff A."/>
            <person name="Hensen N."/>
            <person name="Bonometti L."/>
            <person name="Westerberg I."/>
            <person name="Brannstrom I.O."/>
            <person name="Guillou S."/>
            <person name="Cros-Aarteil S."/>
            <person name="Calhoun S."/>
            <person name="Haridas S."/>
            <person name="Kuo A."/>
            <person name="Mondo S."/>
            <person name="Pangilinan J."/>
            <person name="Riley R."/>
            <person name="Labutti K."/>
            <person name="Andreopoulos B."/>
            <person name="Lipzen A."/>
            <person name="Chen C."/>
            <person name="Yanf M."/>
            <person name="Daum C."/>
            <person name="Ng V."/>
            <person name="Clum A."/>
            <person name="Ohm R."/>
            <person name="Martin F."/>
            <person name="Silar P."/>
            <person name="Natvig D."/>
            <person name="Lalanne C."/>
            <person name="Gautier V."/>
            <person name="Ament-Velasquez S.L."/>
            <person name="Kruys A."/>
            <person name="Hutchinson M.I."/>
            <person name="Powell A.J."/>
            <person name="Barry K."/>
            <person name="Miller A.N."/>
            <person name="Grigoriev I.V."/>
            <person name="Debuchy R."/>
            <person name="Gladieux P."/>
            <person name="Thoren M.H."/>
            <person name="Johannesson H."/>
        </authorList>
    </citation>
    <scope>NUCLEOTIDE SEQUENCE</scope>
    <source>
        <strain evidence="4">CBS 538.74</strain>
    </source>
</reference>
<protein>
    <recommendedName>
        <fullName evidence="3">Nephrocystin 3-like N-terminal domain-containing protein</fullName>
    </recommendedName>
</protein>
<feature type="region of interest" description="Disordered" evidence="2">
    <location>
        <begin position="992"/>
        <end position="1019"/>
    </location>
</feature>
<feature type="compositionally biased region" description="Polar residues" evidence="2">
    <location>
        <begin position="642"/>
        <end position="653"/>
    </location>
</feature>
<comment type="caution">
    <text evidence="4">The sequence shown here is derived from an EMBL/GenBank/DDBJ whole genome shotgun (WGS) entry which is preliminary data.</text>
</comment>
<keyword evidence="1" id="KW-0677">Repeat</keyword>
<evidence type="ECO:0000256" key="1">
    <source>
        <dbReference type="ARBA" id="ARBA00022737"/>
    </source>
</evidence>
<dbReference type="PANTHER" id="PTHR10039">
    <property type="entry name" value="AMELOGENIN"/>
    <property type="match status" value="1"/>
</dbReference>
<dbReference type="Gene3D" id="3.40.50.1820">
    <property type="entry name" value="alpha/beta hydrolase"/>
    <property type="match status" value="1"/>
</dbReference>
<feature type="domain" description="Nephrocystin 3-like N-terminal" evidence="3">
    <location>
        <begin position="244"/>
        <end position="419"/>
    </location>
</feature>
<feature type="compositionally biased region" description="Low complexity" evidence="2">
    <location>
        <begin position="660"/>
        <end position="673"/>
    </location>
</feature>
<dbReference type="EMBL" id="MU856882">
    <property type="protein sequence ID" value="KAK4155684.1"/>
    <property type="molecule type" value="Genomic_DNA"/>
</dbReference>
<reference evidence="4" key="1">
    <citation type="journal article" date="2023" name="Mol. Phylogenet. Evol.">
        <title>Genome-scale phylogeny and comparative genomics of the fungal order Sordariales.</title>
        <authorList>
            <person name="Hensen N."/>
            <person name="Bonometti L."/>
            <person name="Westerberg I."/>
            <person name="Brannstrom I.O."/>
            <person name="Guillou S."/>
            <person name="Cros-Aarteil S."/>
            <person name="Calhoun S."/>
            <person name="Haridas S."/>
            <person name="Kuo A."/>
            <person name="Mondo S."/>
            <person name="Pangilinan J."/>
            <person name="Riley R."/>
            <person name="LaButti K."/>
            <person name="Andreopoulos B."/>
            <person name="Lipzen A."/>
            <person name="Chen C."/>
            <person name="Yan M."/>
            <person name="Daum C."/>
            <person name="Ng V."/>
            <person name="Clum A."/>
            <person name="Steindorff A."/>
            <person name="Ohm R.A."/>
            <person name="Martin F."/>
            <person name="Silar P."/>
            <person name="Natvig D.O."/>
            <person name="Lalanne C."/>
            <person name="Gautier V."/>
            <person name="Ament-Velasquez S.L."/>
            <person name="Kruys A."/>
            <person name="Hutchinson M.I."/>
            <person name="Powell A.J."/>
            <person name="Barry K."/>
            <person name="Miller A.N."/>
            <person name="Grigoriev I.V."/>
            <person name="Debuchy R."/>
            <person name="Gladieux P."/>
            <person name="Hiltunen Thoren M."/>
            <person name="Johannesson H."/>
        </authorList>
    </citation>
    <scope>NUCLEOTIDE SEQUENCE</scope>
    <source>
        <strain evidence="4">CBS 538.74</strain>
    </source>
</reference>
<dbReference type="Proteomes" id="UP001302745">
    <property type="component" value="Unassembled WGS sequence"/>
</dbReference>